<dbReference type="AlphaFoldDB" id="A0A3E0E3W5"/>
<feature type="coiled-coil region" evidence="1">
    <location>
        <begin position="258"/>
        <end position="285"/>
    </location>
</feature>
<keyword evidence="1" id="KW-0175">Coiled coil</keyword>
<accession>A0A3E0E3W5</accession>
<protein>
    <submittedName>
        <fullName evidence="3">YARHG domain-containing protein</fullName>
    </submittedName>
</protein>
<dbReference type="OrthoDB" id="353549at2"/>
<dbReference type="PROSITE" id="PS51257">
    <property type="entry name" value="PROKAR_LIPOPROTEIN"/>
    <property type="match status" value="1"/>
</dbReference>
<evidence type="ECO:0000259" key="2">
    <source>
        <dbReference type="SMART" id="SM01324"/>
    </source>
</evidence>
<dbReference type="SMART" id="SM01324">
    <property type="entry name" value="YARHG"/>
    <property type="match status" value="1"/>
</dbReference>
<evidence type="ECO:0000256" key="1">
    <source>
        <dbReference type="SAM" id="Coils"/>
    </source>
</evidence>
<dbReference type="InterPro" id="IPR025582">
    <property type="entry name" value="YARHG_dom"/>
</dbReference>
<reference evidence="3 4" key="1">
    <citation type="submission" date="2018-08" db="EMBL/GenBank/DDBJ databases">
        <title>Genomic Encyclopedia of Archaeal and Bacterial Type Strains, Phase II (KMG-II): from individual species to whole genera.</title>
        <authorList>
            <person name="Goeker M."/>
        </authorList>
    </citation>
    <scope>NUCLEOTIDE SEQUENCE [LARGE SCALE GENOMIC DNA]</scope>
    <source>
        <strain evidence="3 4">DSM 100880</strain>
    </source>
</reference>
<evidence type="ECO:0000313" key="4">
    <source>
        <dbReference type="Proteomes" id="UP000257136"/>
    </source>
</evidence>
<proteinExistence type="predicted"/>
<organism evidence="3 4">
    <name type="scientific">Flavobacterium aquicola</name>
    <dbReference type="NCBI Taxonomy" id="1682742"/>
    <lineage>
        <taxon>Bacteria</taxon>
        <taxon>Pseudomonadati</taxon>
        <taxon>Bacteroidota</taxon>
        <taxon>Flavobacteriia</taxon>
        <taxon>Flavobacteriales</taxon>
        <taxon>Flavobacteriaceae</taxon>
        <taxon>Flavobacterium</taxon>
    </lineage>
</organism>
<dbReference type="Gene3D" id="1.20.58.1690">
    <property type="match status" value="1"/>
</dbReference>
<name>A0A3E0E3W5_9FLAO</name>
<feature type="domain" description="YARHG" evidence="2">
    <location>
        <begin position="202"/>
        <end position="281"/>
    </location>
</feature>
<comment type="caution">
    <text evidence="3">The sequence shown here is derived from an EMBL/GenBank/DDBJ whole genome shotgun (WGS) entry which is preliminary data.</text>
</comment>
<dbReference type="Proteomes" id="UP000257136">
    <property type="component" value="Unassembled WGS sequence"/>
</dbReference>
<dbReference type="EMBL" id="QUNI01000014">
    <property type="protein sequence ID" value="REG92984.1"/>
    <property type="molecule type" value="Genomic_DNA"/>
</dbReference>
<gene>
    <name evidence="3" type="ORF">C8P67_11483</name>
</gene>
<keyword evidence="4" id="KW-1185">Reference proteome</keyword>
<dbReference type="RefSeq" id="WP_115814726.1">
    <property type="nucleotide sequence ID" value="NZ_QUNI01000014.1"/>
</dbReference>
<dbReference type="Pfam" id="PF13308">
    <property type="entry name" value="YARHG"/>
    <property type="match status" value="1"/>
</dbReference>
<dbReference type="InterPro" id="IPR038434">
    <property type="entry name" value="YARHG_sf"/>
</dbReference>
<evidence type="ECO:0000313" key="3">
    <source>
        <dbReference type="EMBL" id="REG92984.1"/>
    </source>
</evidence>
<sequence>MRKILIVLFVTTLVSCKKEKLENSEKIEIVNNSYNDLYGNWVGDIVASVHDTTNDFVYSNKINIVIKRIEKNRVFGQSIVAGNSRPLSGELKKTANGYEFTLKELGNSKYDGRFEFSIENKILKGTWFSNDKKQHVTQRTFELKKQEFKYNPNAMLPNYEDEPYVDYYSVKIDTVKTQPTDSTEVEETYFEETYRSASDVVTKINSSTAKLTEKDLKNLKKLELEILRNTIYARHGYSFKKKNYRQFFDAVDWYIPVSENVDNELTSLEKNNINLLERFEKYAEDNYDSFGR</sequence>